<sequence length="81" mass="9632">MLDFQQMLLDCELRDLDFCGPKYTWCNGRQDAAQVFKRLDRFFGNNSWCNLFNRAFVTHGSISYSDHLPLWIELEGVQPRR</sequence>
<dbReference type="Proteomes" id="UP000811609">
    <property type="component" value="Chromosome 16"/>
</dbReference>
<dbReference type="PANTHER" id="PTHR33710">
    <property type="entry name" value="BNAC02G09200D PROTEIN"/>
    <property type="match status" value="1"/>
</dbReference>
<reference evidence="1" key="1">
    <citation type="submission" date="2020-12" db="EMBL/GenBank/DDBJ databases">
        <title>WGS assembly of Carya illinoinensis cv. Pawnee.</title>
        <authorList>
            <person name="Platts A."/>
            <person name="Shu S."/>
            <person name="Wright S."/>
            <person name="Barry K."/>
            <person name="Edger P."/>
            <person name="Pires J.C."/>
            <person name="Schmutz J."/>
        </authorList>
    </citation>
    <scope>NUCLEOTIDE SEQUENCE</scope>
    <source>
        <tissue evidence="1">Leaf</tissue>
    </source>
</reference>
<protein>
    <submittedName>
        <fullName evidence="1">Uncharacterized protein</fullName>
    </submittedName>
</protein>
<proteinExistence type="predicted"/>
<dbReference type="AlphaFoldDB" id="A0A8T1N3Y4"/>
<comment type="caution">
    <text evidence="1">The sequence shown here is derived from an EMBL/GenBank/DDBJ whole genome shotgun (WGS) entry which is preliminary data.</text>
</comment>
<dbReference type="EMBL" id="CM031824">
    <property type="protein sequence ID" value="KAG6624935.1"/>
    <property type="molecule type" value="Genomic_DNA"/>
</dbReference>
<name>A0A8T1N3Y4_CARIL</name>
<organism evidence="1 2">
    <name type="scientific">Carya illinoinensis</name>
    <name type="common">Pecan</name>
    <dbReference type="NCBI Taxonomy" id="32201"/>
    <lineage>
        <taxon>Eukaryota</taxon>
        <taxon>Viridiplantae</taxon>
        <taxon>Streptophyta</taxon>
        <taxon>Embryophyta</taxon>
        <taxon>Tracheophyta</taxon>
        <taxon>Spermatophyta</taxon>
        <taxon>Magnoliopsida</taxon>
        <taxon>eudicotyledons</taxon>
        <taxon>Gunneridae</taxon>
        <taxon>Pentapetalae</taxon>
        <taxon>rosids</taxon>
        <taxon>fabids</taxon>
        <taxon>Fagales</taxon>
        <taxon>Juglandaceae</taxon>
        <taxon>Carya</taxon>
    </lineage>
</organism>
<evidence type="ECO:0000313" key="2">
    <source>
        <dbReference type="Proteomes" id="UP000811609"/>
    </source>
</evidence>
<accession>A0A8T1N3Y4</accession>
<dbReference type="PANTHER" id="PTHR33710:SF62">
    <property type="entry name" value="DUF4283 DOMAIN PROTEIN"/>
    <property type="match status" value="1"/>
</dbReference>
<keyword evidence="2" id="KW-1185">Reference proteome</keyword>
<evidence type="ECO:0000313" key="1">
    <source>
        <dbReference type="EMBL" id="KAG6624935.1"/>
    </source>
</evidence>
<gene>
    <name evidence="1" type="ORF">CIPAW_16G060700</name>
</gene>